<dbReference type="InterPro" id="IPR016167">
    <property type="entry name" value="FAD-bd_PCMH_sub1"/>
</dbReference>
<evidence type="ECO:0000256" key="2">
    <source>
        <dbReference type="ARBA" id="ARBA00022630"/>
    </source>
</evidence>
<comment type="caution">
    <text evidence="7">The sequence shown here is derived from an EMBL/GenBank/DDBJ whole genome shotgun (WGS) entry which is preliminary data.</text>
</comment>
<dbReference type="EMBL" id="MRVG01000002">
    <property type="protein sequence ID" value="PMB72173.1"/>
    <property type="molecule type" value="Genomic_DNA"/>
</dbReference>
<dbReference type="Proteomes" id="UP000235728">
    <property type="component" value="Unassembled WGS sequence"/>
</dbReference>
<dbReference type="Gene3D" id="3.40.462.20">
    <property type="match status" value="1"/>
</dbReference>
<feature type="signal peptide" evidence="5">
    <location>
        <begin position="1"/>
        <end position="20"/>
    </location>
</feature>
<dbReference type="Gene3D" id="3.30.43.10">
    <property type="entry name" value="Uridine Diphospho-n-acetylenolpyruvylglucosamine Reductase, domain 2"/>
    <property type="match status" value="1"/>
</dbReference>
<gene>
    <name evidence="7" type="primary">sol5_4</name>
    <name evidence="7" type="ORF">BM221_002273</name>
</gene>
<dbReference type="Pfam" id="PF01565">
    <property type="entry name" value="FAD_binding_4"/>
    <property type="match status" value="1"/>
</dbReference>
<evidence type="ECO:0000313" key="8">
    <source>
        <dbReference type="Proteomes" id="UP000235728"/>
    </source>
</evidence>
<keyword evidence="3" id="KW-0274">FAD</keyword>
<evidence type="ECO:0000256" key="1">
    <source>
        <dbReference type="ARBA" id="ARBA00005466"/>
    </source>
</evidence>
<dbReference type="AlphaFoldDB" id="A0A2N6NY37"/>
<evidence type="ECO:0000313" key="7">
    <source>
        <dbReference type="EMBL" id="PMB72173.1"/>
    </source>
</evidence>
<evidence type="ECO:0000259" key="6">
    <source>
        <dbReference type="PROSITE" id="PS51387"/>
    </source>
</evidence>
<dbReference type="Gene3D" id="3.30.465.10">
    <property type="match status" value="1"/>
</dbReference>
<dbReference type="InterPro" id="IPR016169">
    <property type="entry name" value="FAD-bd_PCMH_sub2"/>
</dbReference>
<dbReference type="SUPFAM" id="SSF56176">
    <property type="entry name" value="FAD-binding/transporter-associated domain-like"/>
    <property type="match status" value="1"/>
</dbReference>
<dbReference type="OMA" id="QTWWDTT"/>
<dbReference type="PROSITE" id="PS51387">
    <property type="entry name" value="FAD_PCMH"/>
    <property type="match status" value="1"/>
</dbReference>
<dbReference type="InterPro" id="IPR050416">
    <property type="entry name" value="FAD-linked_Oxidoreductase"/>
</dbReference>
<keyword evidence="5" id="KW-0732">Signal</keyword>
<evidence type="ECO:0000256" key="5">
    <source>
        <dbReference type="SAM" id="SignalP"/>
    </source>
</evidence>
<dbReference type="InterPro" id="IPR016166">
    <property type="entry name" value="FAD-bd_PCMH"/>
</dbReference>
<dbReference type="PANTHER" id="PTHR42973">
    <property type="entry name" value="BINDING OXIDOREDUCTASE, PUTATIVE (AFU_ORTHOLOGUE AFUA_1G17690)-RELATED"/>
    <property type="match status" value="1"/>
</dbReference>
<keyword evidence="2" id="KW-0285">Flavoprotein</keyword>
<comment type="similarity">
    <text evidence="1">Belongs to the oxygen-dependent FAD-linked oxidoreductase family.</text>
</comment>
<dbReference type="GO" id="GO:0016491">
    <property type="term" value="F:oxidoreductase activity"/>
    <property type="evidence" value="ECO:0007669"/>
    <property type="project" value="UniProtKB-KW"/>
</dbReference>
<reference evidence="7 8" key="1">
    <citation type="journal article" date="2016" name="Appl. Microbiol. Biotechnol.">
        <title>Characterization of T-DNA insertion mutants with decreased virulence in the entomopathogenic fungus Beauveria bassiana JEF-007.</title>
        <authorList>
            <person name="Kim S."/>
            <person name="Lee S.J."/>
            <person name="Nai Y.S."/>
            <person name="Yu J.S."/>
            <person name="Lee M.R."/>
            <person name="Yang Y.T."/>
            <person name="Kim J.S."/>
        </authorList>
    </citation>
    <scope>NUCLEOTIDE SEQUENCE [LARGE SCALE GENOMIC DNA]</scope>
    <source>
        <strain evidence="7 8">JEF-007</strain>
    </source>
</reference>
<evidence type="ECO:0000256" key="4">
    <source>
        <dbReference type="ARBA" id="ARBA00023002"/>
    </source>
</evidence>
<dbReference type="PANTHER" id="PTHR42973:SF54">
    <property type="entry name" value="FAD-BINDING PCMH-TYPE DOMAIN-CONTAINING PROTEIN"/>
    <property type="match status" value="1"/>
</dbReference>
<keyword evidence="4" id="KW-0560">Oxidoreductase</keyword>
<dbReference type="InterPro" id="IPR006094">
    <property type="entry name" value="Oxid_FAD_bind_N"/>
</dbReference>
<feature type="chain" id="PRO_5014788853" evidence="5">
    <location>
        <begin position="21"/>
        <end position="510"/>
    </location>
</feature>
<accession>A0A2N6NY37</accession>
<name>A0A2N6NY37_BEABA</name>
<feature type="domain" description="FAD-binding PCMH-type" evidence="6">
    <location>
        <begin position="58"/>
        <end position="235"/>
    </location>
</feature>
<organism evidence="7 8">
    <name type="scientific">Beauveria bassiana</name>
    <name type="common">White muscardine disease fungus</name>
    <name type="synonym">Tritirachium shiotae</name>
    <dbReference type="NCBI Taxonomy" id="176275"/>
    <lineage>
        <taxon>Eukaryota</taxon>
        <taxon>Fungi</taxon>
        <taxon>Dikarya</taxon>
        <taxon>Ascomycota</taxon>
        <taxon>Pezizomycotina</taxon>
        <taxon>Sordariomycetes</taxon>
        <taxon>Hypocreomycetidae</taxon>
        <taxon>Hypocreales</taxon>
        <taxon>Cordycipitaceae</taxon>
        <taxon>Beauveria</taxon>
    </lineage>
</organism>
<proteinExistence type="inferred from homology"/>
<evidence type="ECO:0000256" key="3">
    <source>
        <dbReference type="ARBA" id="ARBA00022827"/>
    </source>
</evidence>
<dbReference type="InterPro" id="IPR036318">
    <property type="entry name" value="FAD-bd_PCMH-like_sf"/>
</dbReference>
<dbReference type="GO" id="GO:0071949">
    <property type="term" value="F:FAD binding"/>
    <property type="evidence" value="ECO:0007669"/>
    <property type="project" value="InterPro"/>
</dbReference>
<sequence length="510" mass="54823">MRLPPRLGLISVLLNAGAFADNILNACSALSDSLGDRVAYPNSTTYTTCMSYWSARQSTQRPACLVTPATASEVALALTTLIRASAPFTVRAGGHTAHANGSNTDYGVTVDLALLRTLRLHDDDNDDDGTIVSVGAGLRWGDVSAALDPRGLAVLGGRVADVGVAGLLLGGGFSYFSGRHGWACDNVRGFEVVLASGEIVHASAEQHQDLFRALKGGGGSSFGVVTRFDLATIRQGDLWTRTVVFAGQAKEAIAGAATALITRGIEDDPDAHAYFVRTHQPSSSGFINLASFFHATPPPALNASTYATPPAFEPFDAIPGALSNISMVANLTTVSRSVSIPYGQRQAWSNIAFAAGSPTVITELLSLWEDAILKIVPQAAARGATYSPFAIYQAISSSHLRASQERGGNSMGLSPDDGPMVMMHFLTAWDDEALDEAVLQSTRELVRAAEGETRRRGASRRFVYMNYGGEWQHVLQRYGPKNYLELLQTSLRYDPQRDLQRLWRGYFKLY</sequence>
<protein>
    <submittedName>
        <fullName evidence="7">Bifunctional solanapyrone synthase</fullName>
    </submittedName>
</protein>